<dbReference type="Gene3D" id="1.10.10.10">
    <property type="entry name" value="Winged helix-like DNA-binding domain superfamily/Winged helix DNA-binding domain"/>
    <property type="match status" value="1"/>
</dbReference>
<keyword evidence="6" id="KW-1185">Reference proteome</keyword>
<keyword evidence="3" id="KW-0539">Nucleus</keyword>
<dbReference type="PANTHER" id="PTHR11849">
    <property type="entry name" value="ETS"/>
    <property type="match status" value="1"/>
</dbReference>
<protein>
    <recommendedName>
        <fullName evidence="4">ETS domain-containing protein</fullName>
    </recommendedName>
</protein>
<dbReference type="GO" id="GO:0000981">
    <property type="term" value="F:DNA-binding transcription factor activity, RNA polymerase II-specific"/>
    <property type="evidence" value="ECO:0007669"/>
    <property type="project" value="TreeGrafter"/>
</dbReference>
<name>A0A1D1UK06_RAMVA</name>
<dbReference type="GO" id="GO:0043565">
    <property type="term" value="F:sequence-specific DNA binding"/>
    <property type="evidence" value="ECO:0007669"/>
    <property type="project" value="InterPro"/>
</dbReference>
<dbReference type="PRINTS" id="PR00454">
    <property type="entry name" value="ETSDOMAIN"/>
</dbReference>
<accession>A0A1D1UK06</accession>
<dbReference type="GO" id="GO:0005634">
    <property type="term" value="C:nucleus"/>
    <property type="evidence" value="ECO:0007669"/>
    <property type="project" value="UniProtKB-SubCell"/>
</dbReference>
<dbReference type="GO" id="GO:0030154">
    <property type="term" value="P:cell differentiation"/>
    <property type="evidence" value="ECO:0007669"/>
    <property type="project" value="TreeGrafter"/>
</dbReference>
<dbReference type="Pfam" id="PF00178">
    <property type="entry name" value="Ets"/>
    <property type="match status" value="1"/>
</dbReference>
<dbReference type="EMBL" id="BDGG01000001">
    <property type="protein sequence ID" value="GAU87577.1"/>
    <property type="molecule type" value="Genomic_DNA"/>
</dbReference>
<keyword evidence="2 3" id="KW-0238">DNA-binding</keyword>
<dbReference type="PROSITE" id="PS50061">
    <property type="entry name" value="ETS_DOMAIN_3"/>
    <property type="match status" value="1"/>
</dbReference>
<evidence type="ECO:0000256" key="3">
    <source>
        <dbReference type="RuleBase" id="RU004019"/>
    </source>
</evidence>
<dbReference type="InterPro" id="IPR046328">
    <property type="entry name" value="ETS_fam"/>
</dbReference>
<dbReference type="SMART" id="SM00413">
    <property type="entry name" value="ETS"/>
    <property type="match status" value="1"/>
</dbReference>
<proteinExistence type="inferred from homology"/>
<dbReference type="InterPro" id="IPR000418">
    <property type="entry name" value="Ets_dom"/>
</dbReference>
<dbReference type="InterPro" id="IPR036390">
    <property type="entry name" value="WH_DNA-bd_sf"/>
</dbReference>
<dbReference type="STRING" id="947166.A0A1D1UK06"/>
<evidence type="ECO:0000256" key="2">
    <source>
        <dbReference type="ARBA" id="ARBA00023125"/>
    </source>
</evidence>
<dbReference type="PANTHER" id="PTHR11849:SF190">
    <property type="entry name" value="ETS-DOMAIN PROTEIN"/>
    <property type="match status" value="1"/>
</dbReference>
<dbReference type="InterPro" id="IPR036388">
    <property type="entry name" value="WH-like_DNA-bd_sf"/>
</dbReference>
<dbReference type="SUPFAM" id="SSF46785">
    <property type="entry name" value="Winged helix' DNA-binding domain"/>
    <property type="match status" value="1"/>
</dbReference>
<comment type="caution">
    <text evidence="5">The sequence shown here is derived from an EMBL/GenBank/DDBJ whole genome shotgun (WGS) entry which is preliminary data.</text>
</comment>
<dbReference type="PROSITE" id="PS00346">
    <property type="entry name" value="ETS_DOMAIN_2"/>
    <property type="match status" value="1"/>
</dbReference>
<evidence type="ECO:0000256" key="1">
    <source>
        <dbReference type="ARBA" id="ARBA00005562"/>
    </source>
</evidence>
<evidence type="ECO:0000313" key="5">
    <source>
        <dbReference type="EMBL" id="GAU87577.1"/>
    </source>
</evidence>
<comment type="similarity">
    <text evidence="1 3">Belongs to the ETS family.</text>
</comment>
<reference evidence="5 6" key="1">
    <citation type="journal article" date="2016" name="Nat. Commun.">
        <title>Extremotolerant tardigrade genome and improved radiotolerance of human cultured cells by tardigrade-unique protein.</title>
        <authorList>
            <person name="Hashimoto T."/>
            <person name="Horikawa D.D."/>
            <person name="Saito Y."/>
            <person name="Kuwahara H."/>
            <person name="Kozuka-Hata H."/>
            <person name="Shin-I T."/>
            <person name="Minakuchi Y."/>
            <person name="Ohishi K."/>
            <person name="Motoyama A."/>
            <person name="Aizu T."/>
            <person name="Enomoto A."/>
            <person name="Kondo K."/>
            <person name="Tanaka S."/>
            <person name="Hara Y."/>
            <person name="Koshikawa S."/>
            <person name="Sagara H."/>
            <person name="Miura T."/>
            <person name="Yokobori S."/>
            <person name="Miyagawa K."/>
            <person name="Suzuki Y."/>
            <person name="Kubo T."/>
            <person name="Oyama M."/>
            <person name="Kohara Y."/>
            <person name="Fujiyama A."/>
            <person name="Arakawa K."/>
            <person name="Katayama T."/>
            <person name="Toyoda A."/>
            <person name="Kunieda T."/>
        </authorList>
    </citation>
    <scope>NUCLEOTIDE SEQUENCE [LARGE SCALE GENOMIC DNA]</scope>
    <source>
        <strain evidence="5 6">YOKOZUNA-1</strain>
    </source>
</reference>
<dbReference type="AlphaFoldDB" id="A0A1D1UK06"/>
<gene>
    <name evidence="5" type="primary">RvY_00404-1</name>
    <name evidence="5" type="synonym">RvY_00404.1</name>
    <name evidence="5" type="ORF">RvY_00404</name>
</gene>
<feature type="domain" description="ETS" evidence="4">
    <location>
        <begin position="171"/>
        <end position="258"/>
    </location>
</feature>
<comment type="subcellular location">
    <subcellularLocation>
        <location evidence="3">Nucleus</location>
    </subcellularLocation>
</comment>
<dbReference type="Proteomes" id="UP000186922">
    <property type="component" value="Unassembled WGS sequence"/>
</dbReference>
<evidence type="ECO:0000313" key="6">
    <source>
        <dbReference type="Proteomes" id="UP000186922"/>
    </source>
</evidence>
<sequence>MWKRLKLRYRNCSTISIQAEEDPLTVYKGKSNQEMEFKVDHEEEVVEEDEVDDTHHTMESPSRLVIGVASVDIPVDNDMPLDLSGKLPCQISYVGNEICVETHGPDSRKKNTASYTDNNAELIDSDASSTVSDCSVDLSNLENVVRLPEPKGHSELAAAKRSKEKGRKSRGQLWMFIRKLLLKQDNDAIRPADRLVSWVDREKGIFRIQQTDKLSRLWGTIRDNPTMTYEKLSRGLRHYYKSKILNSVPGRRLTFQFGPRASGWTEID</sequence>
<dbReference type="OrthoDB" id="5975550at2759"/>
<evidence type="ECO:0000259" key="4">
    <source>
        <dbReference type="PROSITE" id="PS50061"/>
    </source>
</evidence>
<organism evidence="5 6">
    <name type="scientific">Ramazzottius varieornatus</name>
    <name type="common">Water bear</name>
    <name type="synonym">Tardigrade</name>
    <dbReference type="NCBI Taxonomy" id="947166"/>
    <lineage>
        <taxon>Eukaryota</taxon>
        <taxon>Metazoa</taxon>
        <taxon>Ecdysozoa</taxon>
        <taxon>Tardigrada</taxon>
        <taxon>Eutardigrada</taxon>
        <taxon>Parachela</taxon>
        <taxon>Hypsibioidea</taxon>
        <taxon>Ramazzottiidae</taxon>
        <taxon>Ramazzottius</taxon>
    </lineage>
</organism>